<dbReference type="EMBL" id="FOSQ01000005">
    <property type="protein sequence ID" value="SFK65446.1"/>
    <property type="molecule type" value="Genomic_DNA"/>
</dbReference>
<keyword evidence="4" id="KW-1185">Reference proteome</keyword>
<proteinExistence type="predicted"/>
<organism evidence="3 4">
    <name type="scientific">Falsiroseomonas stagni DSM 19981</name>
    <dbReference type="NCBI Taxonomy" id="1123062"/>
    <lineage>
        <taxon>Bacteria</taxon>
        <taxon>Pseudomonadati</taxon>
        <taxon>Pseudomonadota</taxon>
        <taxon>Alphaproteobacteria</taxon>
        <taxon>Acetobacterales</taxon>
        <taxon>Roseomonadaceae</taxon>
        <taxon>Falsiroseomonas</taxon>
    </lineage>
</organism>
<dbReference type="PANTHER" id="PTHR12126">
    <property type="entry name" value="NADH-UBIQUINONE OXIDOREDUCTASE 39 KDA SUBUNIT-RELATED"/>
    <property type="match status" value="1"/>
</dbReference>
<evidence type="ECO:0000313" key="3">
    <source>
        <dbReference type="EMBL" id="SFK65446.1"/>
    </source>
</evidence>
<dbReference type="InterPro" id="IPR036291">
    <property type="entry name" value="NAD(P)-bd_dom_sf"/>
</dbReference>
<feature type="transmembrane region" description="Helical" evidence="1">
    <location>
        <begin position="6"/>
        <end position="30"/>
    </location>
</feature>
<protein>
    <submittedName>
        <fullName evidence="3">Nucleoside-diphosphate-sugar epimerase</fullName>
    </submittedName>
</protein>
<dbReference type="GO" id="GO:0044877">
    <property type="term" value="F:protein-containing complex binding"/>
    <property type="evidence" value="ECO:0007669"/>
    <property type="project" value="TreeGrafter"/>
</dbReference>
<keyword evidence="1" id="KW-0812">Transmembrane</keyword>
<dbReference type="RefSeq" id="WP_092960637.1">
    <property type="nucleotide sequence ID" value="NZ_FOSQ01000005.1"/>
</dbReference>
<dbReference type="SUPFAM" id="SSF51735">
    <property type="entry name" value="NAD(P)-binding Rossmann-fold domains"/>
    <property type="match status" value="1"/>
</dbReference>
<sequence length="428" mass="42936">MTVLVIGGHGLIGGAIVAALLAAGHAVAGAGRGVRQAARRQPAVRWHRIDMADPGADWAPVLAGVTAVVNGAGALQDGPSDRLAGVHVAGLARLLAACETAGVRRFIQVSAAGVGDSPGAFGATKREAEALLARSGLDWLVLRPGLVLAPVAYGGSALLRALAAFPLFVPALHADRVVQVVGADDVAAAVIAALRPGAPSGVAIDLVAPAATTLAEILAGLRGWLGLAPAPVVAMPGLVAAMGARVADGLAWLGWRSPMRSTSLAQMAAGVQGDGAAAATLLGRPVRGLGAWLSAHPAGAQEAWFARLYLMKPAVIGVLAAFWLVSGLVGLLRPAEASAVLEAAGFGPALARAVVLGGSVTNIALGLMAMHRRGARLALWGMVAVTGAYLAGATLWRPDLWLDPLGVLVKTLPAAMLALAGLAVLDDR</sequence>
<evidence type="ECO:0000256" key="1">
    <source>
        <dbReference type="SAM" id="Phobius"/>
    </source>
</evidence>
<dbReference type="AlphaFoldDB" id="A0A1I4BBQ8"/>
<dbReference type="InterPro" id="IPR051207">
    <property type="entry name" value="ComplexI_NDUFA9_subunit"/>
</dbReference>
<evidence type="ECO:0000259" key="2">
    <source>
        <dbReference type="Pfam" id="PF13460"/>
    </source>
</evidence>
<name>A0A1I4BBQ8_9PROT</name>
<keyword evidence="1" id="KW-0472">Membrane</keyword>
<accession>A0A1I4BBQ8</accession>
<dbReference type="PANTHER" id="PTHR12126:SF11">
    <property type="entry name" value="NADH DEHYDROGENASE [UBIQUINONE] 1 ALPHA SUBCOMPLEX SUBUNIT 9, MITOCHONDRIAL"/>
    <property type="match status" value="1"/>
</dbReference>
<dbReference type="Pfam" id="PF13460">
    <property type="entry name" value="NAD_binding_10"/>
    <property type="match status" value="1"/>
</dbReference>
<feature type="transmembrane region" description="Helical" evidence="1">
    <location>
        <begin position="314"/>
        <end position="332"/>
    </location>
</feature>
<dbReference type="OrthoDB" id="9814124at2"/>
<feature type="transmembrane region" description="Helical" evidence="1">
    <location>
        <begin position="408"/>
        <end position="425"/>
    </location>
</feature>
<feature type="transmembrane region" description="Helical" evidence="1">
    <location>
        <begin position="377"/>
        <end position="396"/>
    </location>
</feature>
<reference evidence="3 4" key="1">
    <citation type="submission" date="2016-10" db="EMBL/GenBank/DDBJ databases">
        <authorList>
            <person name="de Groot N.N."/>
        </authorList>
    </citation>
    <scope>NUCLEOTIDE SEQUENCE [LARGE SCALE GENOMIC DNA]</scope>
    <source>
        <strain evidence="3 4">DSM 19981</strain>
    </source>
</reference>
<feature type="transmembrane region" description="Helical" evidence="1">
    <location>
        <begin position="344"/>
        <end position="365"/>
    </location>
</feature>
<dbReference type="InterPro" id="IPR025695">
    <property type="entry name" value="DoxX-like"/>
</dbReference>
<dbReference type="Gene3D" id="3.40.50.720">
    <property type="entry name" value="NAD(P)-binding Rossmann-like Domain"/>
    <property type="match status" value="1"/>
</dbReference>
<dbReference type="InterPro" id="IPR016040">
    <property type="entry name" value="NAD(P)-bd_dom"/>
</dbReference>
<dbReference type="Pfam" id="PF13781">
    <property type="entry name" value="DoxX_3"/>
    <property type="match status" value="1"/>
</dbReference>
<dbReference type="Proteomes" id="UP000199473">
    <property type="component" value="Unassembled WGS sequence"/>
</dbReference>
<gene>
    <name evidence="3" type="ORF">SAMN02745775_105106</name>
</gene>
<feature type="domain" description="NAD(P)-binding" evidence="2">
    <location>
        <begin position="7"/>
        <end position="147"/>
    </location>
</feature>
<evidence type="ECO:0000313" key="4">
    <source>
        <dbReference type="Proteomes" id="UP000199473"/>
    </source>
</evidence>
<dbReference type="STRING" id="1123062.SAMN02745775_105106"/>
<keyword evidence="1" id="KW-1133">Transmembrane helix</keyword>